<evidence type="ECO:0000313" key="5">
    <source>
        <dbReference type="Proteomes" id="UP000245553"/>
    </source>
</evidence>
<evidence type="ECO:0000256" key="2">
    <source>
        <dbReference type="PROSITE-ProRule" id="PRU00591"/>
    </source>
</evidence>
<dbReference type="Pfam" id="PF19127">
    <property type="entry name" value="Choline_bind_3"/>
    <property type="match status" value="1"/>
</dbReference>
<keyword evidence="1" id="KW-0677">Repeat</keyword>
<keyword evidence="3" id="KW-0732">Signal</keyword>
<feature type="signal peptide" evidence="3">
    <location>
        <begin position="1"/>
        <end position="27"/>
    </location>
</feature>
<comment type="caution">
    <text evidence="4">The sequence shown here is derived from an EMBL/GenBank/DDBJ whole genome shotgun (WGS) entry which is preliminary data.</text>
</comment>
<evidence type="ECO:0000256" key="3">
    <source>
        <dbReference type="SAM" id="SignalP"/>
    </source>
</evidence>
<dbReference type="EMBL" id="QEMY02000001">
    <property type="protein sequence ID" value="RRN47045.1"/>
    <property type="molecule type" value="Genomic_DNA"/>
</dbReference>
<gene>
    <name evidence="4" type="ORF">DB729_001825</name>
</gene>
<reference evidence="4" key="1">
    <citation type="submission" date="2018-11" db="EMBL/GenBank/DDBJ databases">
        <title>Streptococcus halitosis sp. nov. isolated from oral cavity of patient with halitosis.</title>
        <authorList>
            <person name="Tetz V."/>
            <person name="Tetz G."/>
        </authorList>
    </citation>
    <scope>NUCLEOTIDE SEQUENCE [LARGE SCALE GENOMIC DNA]</scope>
    <source>
        <strain evidence="4">VT-4</strain>
    </source>
</reference>
<keyword evidence="5" id="KW-1185">Reference proteome</keyword>
<dbReference type="Gene3D" id="2.10.270.10">
    <property type="entry name" value="Cholin Binding"/>
    <property type="match status" value="2"/>
</dbReference>
<dbReference type="Proteomes" id="UP000245553">
    <property type="component" value="Unassembled WGS sequence"/>
</dbReference>
<dbReference type="PROSITE" id="PS51170">
    <property type="entry name" value="CW"/>
    <property type="match status" value="3"/>
</dbReference>
<protein>
    <submittedName>
        <fullName evidence="4">N-acetylmuramoyl-L-alanine amidase family protein</fullName>
    </submittedName>
</protein>
<accession>A0A426FWF1</accession>
<dbReference type="InterPro" id="IPR018337">
    <property type="entry name" value="Cell_wall/Cho-bd_repeat"/>
</dbReference>
<dbReference type="AlphaFoldDB" id="A0A426FWF1"/>
<organism evidence="4 5">
    <name type="scientific">Streptococcus halitosis</name>
    <dbReference type="NCBI Taxonomy" id="2172545"/>
    <lineage>
        <taxon>Bacteria</taxon>
        <taxon>Bacillati</taxon>
        <taxon>Bacillota</taxon>
        <taxon>Bacilli</taxon>
        <taxon>Lactobacillales</taxon>
        <taxon>Streptococcaceae</taxon>
        <taxon>Streptococcus</taxon>
    </lineage>
</organism>
<dbReference type="SUPFAM" id="SSF69360">
    <property type="entry name" value="Cell wall binding repeat"/>
    <property type="match status" value="2"/>
</dbReference>
<dbReference type="Gene3D" id="2.10.270.20">
    <property type="match status" value="1"/>
</dbReference>
<dbReference type="RefSeq" id="WP_109289659.1">
    <property type="nucleotide sequence ID" value="NZ_QEMY02000001.1"/>
</dbReference>
<feature type="repeat" description="Cell wall-binding" evidence="2">
    <location>
        <begin position="293"/>
        <end position="312"/>
    </location>
</feature>
<evidence type="ECO:0000313" key="4">
    <source>
        <dbReference type="EMBL" id="RRN47045.1"/>
    </source>
</evidence>
<feature type="repeat" description="Cell wall-binding" evidence="2">
    <location>
        <begin position="158"/>
        <end position="177"/>
    </location>
</feature>
<proteinExistence type="predicted"/>
<name>A0A426FWF1_9STRE</name>
<feature type="repeat" description="Cell wall-binding" evidence="2">
    <location>
        <begin position="211"/>
        <end position="230"/>
    </location>
</feature>
<feature type="chain" id="PRO_5019270086" evidence="3">
    <location>
        <begin position="28"/>
        <end position="331"/>
    </location>
</feature>
<dbReference type="Pfam" id="PF01473">
    <property type="entry name" value="Choline_bind_1"/>
    <property type="match status" value="5"/>
</dbReference>
<sequence length="331" mass="38385">MKIVKRMMQVGLAVFFFGLLATSTVFADDADSEGWQFVQENGRTYYKKGELKETYWRVIDGKYYYFDPLSGEMVVGWQYIPAPHKGVTIGSSLRQDVAFRPDWFYFGQDGVLQEFVGKQVLEAKTATNTNKHHGEQYDSPAEKRVYYFGDQRSYHTLKTGWISDEGHWYYLQEDGSFDARIDSLTVGELVRGWTNDNSTWYYLDPETGIMQTGWKQLGNKWYYLRSSGAMATGWYQEGSTWYYLDEPNGDMKTSSQYLGNKWYYLRSSGSMATGWYQEGSTWYYLHASNGDMKTGWFQVNGKWYYAYSSGALAVNTTVEGYSVNYNGEWVQ</sequence>
<evidence type="ECO:0000256" key="1">
    <source>
        <dbReference type="ARBA" id="ARBA00022737"/>
    </source>
</evidence>